<evidence type="ECO:0000256" key="8">
    <source>
        <dbReference type="ARBA" id="ARBA00049551"/>
    </source>
</evidence>
<evidence type="ECO:0000256" key="6">
    <source>
        <dbReference type="ARBA" id="ARBA00022989"/>
    </source>
</evidence>
<evidence type="ECO:0000256" key="3">
    <source>
        <dbReference type="ARBA" id="ARBA00021007"/>
    </source>
</evidence>
<keyword evidence="6 9" id="KW-1133">Transmembrane helix</keyword>
<dbReference type="CTD" id="4537"/>
<comment type="function">
    <text evidence="9">Core subunit of the mitochondrial membrane respiratory chain NADH dehydrogenase (Complex I) which catalyzes electron transfer from NADH through the respiratory chain, using ubiquinone as an electron acceptor. Essential for the catalytic activity of complex I.</text>
</comment>
<keyword evidence="4 9" id="KW-0813">Transport</keyword>
<gene>
    <name evidence="10" type="primary">ND3</name>
</gene>
<evidence type="ECO:0000313" key="10">
    <source>
        <dbReference type="EMBL" id="AWH02129.1"/>
    </source>
</evidence>
<comment type="similarity">
    <text evidence="2 9">Belongs to the complex I subunit 3 family.</text>
</comment>
<keyword evidence="7 9" id="KW-0472">Membrane</keyword>
<dbReference type="PANTHER" id="PTHR11058:SF9">
    <property type="entry name" value="NADH-UBIQUINONE OXIDOREDUCTASE CHAIN 3"/>
    <property type="match status" value="1"/>
</dbReference>
<dbReference type="GO" id="GO:0008137">
    <property type="term" value="F:NADH dehydrogenase (ubiquinone) activity"/>
    <property type="evidence" value="ECO:0007669"/>
    <property type="project" value="UniProtKB-UniRule"/>
</dbReference>
<keyword evidence="9" id="KW-0830">Ubiquinone</keyword>
<name>A0A343X870_9MOLL</name>
<keyword evidence="9 10" id="KW-0496">Mitochondrion</keyword>
<keyword evidence="5 9" id="KW-0812">Transmembrane</keyword>
<evidence type="ECO:0000256" key="4">
    <source>
        <dbReference type="ARBA" id="ARBA00022448"/>
    </source>
</evidence>
<keyword evidence="9" id="KW-0520">NAD</keyword>
<accession>A0A343X870</accession>
<dbReference type="EMBL" id="MF568514">
    <property type="protein sequence ID" value="AWH02129.1"/>
    <property type="molecule type" value="Genomic_DNA"/>
</dbReference>
<protein>
    <recommendedName>
        <fullName evidence="3 9">NADH-ubiquinone oxidoreductase chain 3</fullName>
        <ecNumber evidence="9">7.1.1.2</ecNumber>
    </recommendedName>
</protein>
<comment type="subcellular location">
    <subcellularLocation>
        <location evidence="1">Membrane</location>
    </subcellularLocation>
    <subcellularLocation>
        <location evidence="9">Mitochondrion membrane</location>
        <topology evidence="9">Multi-pass membrane protein</topology>
    </subcellularLocation>
</comment>
<evidence type="ECO:0000256" key="5">
    <source>
        <dbReference type="ARBA" id="ARBA00022692"/>
    </source>
</evidence>
<evidence type="ECO:0000256" key="2">
    <source>
        <dbReference type="ARBA" id="ARBA00008472"/>
    </source>
</evidence>
<dbReference type="EC" id="7.1.1.2" evidence="9"/>
<dbReference type="RefSeq" id="YP_009489697.1">
    <property type="nucleotide sequence ID" value="NC_037876.1"/>
</dbReference>
<feature type="transmembrane region" description="Helical" evidence="9">
    <location>
        <begin position="84"/>
        <end position="105"/>
    </location>
</feature>
<reference evidence="10" key="1">
    <citation type="journal article" date="2018" name="Mol. Phylogenet. Evol.">
        <title>Mitogenomics reveals phylogenetic relationships of caudofoveate aplacophoran molluscs.</title>
        <authorList>
            <person name="Mikkelsen N.T."/>
            <person name="Kocot K.M."/>
            <person name="Halanych K.M."/>
        </authorList>
    </citation>
    <scope>NUCLEOTIDE SEQUENCE</scope>
</reference>
<keyword evidence="9" id="KW-1278">Translocase</keyword>
<feature type="transmembrane region" description="Helical" evidence="9">
    <location>
        <begin position="57"/>
        <end position="78"/>
    </location>
</feature>
<dbReference type="PANTHER" id="PTHR11058">
    <property type="entry name" value="NADH-UBIQUINONE OXIDOREDUCTASE CHAIN 3"/>
    <property type="match status" value="1"/>
</dbReference>
<dbReference type="GO" id="GO:0030964">
    <property type="term" value="C:NADH dehydrogenase complex"/>
    <property type="evidence" value="ECO:0007669"/>
    <property type="project" value="TreeGrafter"/>
</dbReference>
<dbReference type="Gene3D" id="1.20.58.1610">
    <property type="entry name" value="NADH:ubiquinone/plastoquinone oxidoreductase, chain 3"/>
    <property type="match status" value="1"/>
</dbReference>
<proteinExistence type="inferred from homology"/>
<dbReference type="Pfam" id="PF00507">
    <property type="entry name" value="Oxidored_q4"/>
    <property type="match status" value="1"/>
</dbReference>
<geneLocation type="mitochondrion" evidence="10"/>
<sequence length="116" mass="13412">MIFISLTSFFALLVGFGLLLAIFFLQYHGKQIKDKSSPFECGFSLVKATRVPFSTRYFLLTVIFLVFDIELVLLFPLMNFASNLSLFFFIFSIIIFFILLLGVIIEWKEGALNWMT</sequence>
<evidence type="ECO:0000256" key="1">
    <source>
        <dbReference type="ARBA" id="ARBA00004370"/>
    </source>
</evidence>
<dbReference type="InterPro" id="IPR000440">
    <property type="entry name" value="NADH_UbQ/plastoQ_OxRdtase_su3"/>
</dbReference>
<organism evidence="10">
    <name type="scientific">Falcidens acutargatus</name>
    <dbReference type="NCBI Taxonomy" id="2079778"/>
    <lineage>
        <taxon>Eukaryota</taxon>
        <taxon>Metazoa</taxon>
        <taxon>Spiralia</taxon>
        <taxon>Lophotrochozoa</taxon>
        <taxon>Mollusca</taxon>
        <taxon>Aplacophora</taxon>
        <taxon>Caudofoveata</taxon>
        <taxon>Chaetodermatida</taxon>
        <taxon>Chaetodermatidae</taxon>
        <taxon>Falcidens</taxon>
    </lineage>
</organism>
<keyword evidence="9" id="KW-0679">Respiratory chain</keyword>
<keyword evidence="9" id="KW-0249">Electron transport</keyword>
<dbReference type="GeneID" id="36947704"/>
<feature type="transmembrane region" description="Helical" evidence="9">
    <location>
        <begin position="6"/>
        <end position="25"/>
    </location>
</feature>
<evidence type="ECO:0000256" key="9">
    <source>
        <dbReference type="RuleBase" id="RU003640"/>
    </source>
</evidence>
<comment type="catalytic activity">
    <reaction evidence="8 9">
        <text>a ubiquinone + NADH + 5 H(+)(in) = a ubiquinol + NAD(+) + 4 H(+)(out)</text>
        <dbReference type="Rhea" id="RHEA:29091"/>
        <dbReference type="Rhea" id="RHEA-COMP:9565"/>
        <dbReference type="Rhea" id="RHEA-COMP:9566"/>
        <dbReference type="ChEBI" id="CHEBI:15378"/>
        <dbReference type="ChEBI" id="CHEBI:16389"/>
        <dbReference type="ChEBI" id="CHEBI:17976"/>
        <dbReference type="ChEBI" id="CHEBI:57540"/>
        <dbReference type="ChEBI" id="CHEBI:57945"/>
        <dbReference type="EC" id="7.1.1.2"/>
    </reaction>
</comment>
<dbReference type="GO" id="GO:0031966">
    <property type="term" value="C:mitochondrial membrane"/>
    <property type="evidence" value="ECO:0007669"/>
    <property type="project" value="UniProtKB-SubCell"/>
</dbReference>
<evidence type="ECO:0000256" key="7">
    <source>
        <dbReference type="ARBA" id="ARBA00023136"/>
    </source>
</evidence>
<dbReference type="AlphaFoldDB" id="A0A343X870"/>
<dbReference type="InterPro" id="IPR038430">
    <property type="entry name" value="NDAH_ubi_oxred_su3_sf"/>
</dbReference>